<accession>A0ABP0TLZ7</accession>
<gene>
    <name evidence="8" type="ORF">CSSPTR1EN2_LOCUS5166</name>
</gene>
<feature type="region of interest" description="Disordered" evidence="6">
    <location>
        <begin position="30"/>
        <end position="86"/>
    </location>
</feature>
<dbReference type="SUPFAM" id="SSF48371">
    <property type="entry name" value="ARM repeat"/>
    <property type="match status" value="4"/>
</dbReference>
<name>A0ABP0TLZ7_9BRYO</name>
<organism evidence="8 9">
    <name type="scientific">Sphagnum troendelagicum</name>
    <dbReference type="NCBI Taxonomy" id="128251"/>
    <lineage>
        <taxon>Eukaryota</taxon>
        <taxon>Viridiplantae</taxon>
        <taxon>Streptophyta</taxon>
        <taxon>Embryophyta</taxon>
        <taxon>Bryophyta</taxon>
        <taxon>Sphagnophytina</taxon>
        <taxon>Sphagnopsida</taxon>
        <taxon>Sphagnales</taxon>
        <taxon>Sphagnaceae</taxon>
        <taxon>Sphagnum</taxon>
    </lineage>
</organism>
<evidence type="ECO:0000256" key="2">
    <source>
        <dbReference type="ARBA" id="ARBA00005497"/>
    </source>
</evidence>
<dbReference type="Pfam" id="PF02847">
    <property type="entry name" value="MA3"/>
    <property type="match status" value="4"/>
</dbReference>
<keyword evidence="4" id="KW-0677">Repeat</keyword>
<dbReference type="SMART" id="SM00544">
    <property type="entry name" value="MA3"/>
    <property type="match status" value="4"/>
</dbReference>
<dbReference type="InterPro" id="IPR003891">
    <property type="entry name" value="Initiation_fac_eIF4g_MI"/>
</dbReference>
<reference evidence="8" key="1">
    <citation type="submission" date="2024-02" db="EMBL/GenBank/DDBJ databases">
        <authorList>
            <consortium name="ELIXIR-Norway"/>
            <consortium name="Elixir Norway"/>
        </authorList>
    </citation>
    <scope>NUCLEOTIDE SEQUENCE</scope>
</reference>
<dbReference type="Proteomes" id="UP001497512">
    <property type="component" value="Chromosome 12"/>
</dbReference>
<evidence type="ECO:0000256" key="6">
    <source>
        <dbReference type="SAM" id="MobiDB-lite"/>
    </source>
</evidence>
<dbReference type="PANTHER" id="PTHR12626:SF0">
    <property type="entry name" value="PROGRAMMED CELL DEATH PROTEIN 4"/>
    <property type="match status" value="1"/>
</dbReference>
<sequence length="716" mass="79181">MAEMAGFLTDEQRKTMNTVFQGRSPLTEAATLAKPLANHIHKSNGSSGETKGLSVGHGLEPKRERRSHSGKNGRPKKAGNGGKGTWGALLDHNQRIYVDRNDPNYDSEEEPYKLVAAPLAQSLEEYKEKIQSLVEEYFSTGDVSGTAMDLQNLGSPQYHHYFVKKLISIALDRHDREKEMSAILLSALYADVIQPDQLAKGFSKLLESVDDLALDIPDAVDILAVFLARAVVDDILSPAFLYKSLNVLPEGSQGISVIHRAERTYLAAPHHAELVERKWGGSTQITVAEVQAKVVALLKEYVDSGDKAEACRCIRELNMPFFHHEVVKRALILAMEQITAEVKIWELLQECSEEGLITSSQMAKGFSRLLEQADDLTLDIPHAKDMLESLTIRAKKEGWVSTPYTRALSLTPEVVGHAQETRTLKQKARTIIQEFFLSGDIGEVVRSLQDLGAPDFLATFLKILVTLAMDRKNREKEMTSVLISALYAEVIPVEDIAKAFTLLLYSVEDTALDIPDAANELAKFLARAVVDDILAPFYLDGINEQLEQGSMGREIVHMVQSALAARHASERILRCWGSSGTGQAVEDAKENIQLLLEEYYAGGELAEACQCIRDLDMPFFHHEIVKKALIMAMEKQNNHILSLLAECAKEGLITTSQMVKGFTRVIDSLDDLSLDIPDASNKMNMYVEEAKAAGWLSPSFSMSAISNNGTQGRKSP</sequence>
<protein>
    <recommendedName>
        <fullName evidence="7">MI domain-containing protein</fullName>
    </recommendedName>
</protein>
<feature type="domain" description="MI" evidence="7">
    <location>
        <begin position="125"/>
        <end position="246"/>
    </location>
</feature>
<dbReference type="InterPro" id="IPR039778">
    <property type="entry name" value="PDCD4"/>
</dbReference>
<evidence type="ECO:0000256" key="3">
    <source>
        <dbReference type="ARBA" id="ARBA00022490"/>
    </source>
</evidence>
<evidence type="ECO:0000313" key="8">
    <source>
        <dbReference type="EMBL" id="CAK9199897.1"/>
    </source>
</evidence>
<evidence type="ECO:0000259" key="7">
    <source>
        <dbReference type="PROSITE" id="PS51366"/>
    </source>
</evidence>
<feature type="domain" description="MI" evidence="7">
    <location>
        <begin position="587"/>
        <end position="706"/>
    </location>
</feature>
<evidence type="ECO:0000313" key="9">
    <source>
        <dbReference type="Proteomes" id="UP001497512"/>
    </source>
</evidence>
<evidence type="ECO:0000256" key="1">
    <source>
        <dbReference type="ARBA" id="ARBA00004496"/>
    </source>
</evidence>
<dbReference type="InterPro" id="IPR016024">
    <property type="entry name" value="ARM-type_fold"/>
</dbReference>
<keyword evidence="5" id="KW-0539">Nucleus</keyword>
<dbReference type="EMBL" id="OZ019904">
    <property type="protein sequence ID" value="CAK9199897.1"/>
    <property type="molecule type" value="Genomic_DNA"/>
</dbReference>
<dbReference type="Gene3D" id="1.25.40.180">
    <property type="match status" value="4"/>
</dbReference>
<proteinExistence type="inferred from homology"/>
<dbReference type="PANTHER" id="PTHR12626">
    <property type="entry name" value="PROGRAMMED CELL DEATH 4"/>
    <property type="match status" value="1"/>
</dbReference>
<feature type="compositionally biased region" description="Basic residues" evidence="6">
    <location>
        <begin position="64"/>
        <end position="77"/>
    </location>
</feature>
<evidence type="ECO:0000256" key="4">
    <source>
        <dbReference type="ARBA" id="ARBA00022737"/>
    </source>
</evidence>
<dbReference type="PROSITE" id="PS51366">
    <property type="entry name" value="MI"/>
    <property type="match status" value="4"/>
</dbReference>
<feature type="domain" description="MI" evidence="7">
    <location>
        <begin position="289"/>
        <end position="410"/>
    </location>
</feature>
<feature type="domain" description="MI" evidence="7">
    <location>
        <begin position="423"/>
        <end position="544"/>
    </location>
</feature>
<keyword evidence="9" id="KW-1185">Reference proteome</keyword>
<comment type="similarity">
    <text evidence="2">Belongs to the PDCD4 family.</text>
</comment>
<comment type="subcellular location">
    <subcellularLocation>
        <location evidence="1">Cytoplasm</location>
    </subcellularLocation>
</comment>
<keyword evidence="3" id="KW-0963">Cytoplasm</keyword>
<evidence type="ECO:0000256" key="5">
    <source>
        <dbReference type="ARBA" id="ARBA00023242"/>
    </source>
</evidence>